<sequence>MTDEEFQRPKPKERTKKYFVRTHRDSYWHMLRSRFRQNKFDKSKGQRSKSQPDMLEENSQPHSRGAEAASVLLLENRTGSNRDDEFFLQQQNNALEQAPDEEFPGLVNQSQGQARSPPHSLPQPQPQVHRTPPATRGQHAHSTELNVHMQRGGQTEHGERPRGHVQSVYVHDEAMVHAAGSGRSRSTQREARTEHPWFPRTGQFEMEKTRRR</sequence>
<protein>
    <submittedName>
        <fullName evidence="2">Uncharacterized protein</fullName>
    </submittedName>
</protein>
<name>R0KJQ0_EXST2</name>
<evidence type="ECO:0000256" key="1">
    <source>
        <dbReference type="SAM" id="MobiDB-lite"/>
    </source>
</evidence>
<dbReference type="Proteomes" id="UP000016935">
    <property type="component" value="Unassembled WGS sequence"/>
</dbReference>
<reference evidence="2 3" key="1">
    <citation type="journal article" date="2012" name="PLoS Pathog.">
        <title>Diverse lifestyles and strategies of plant pathogenesis encoded in the genomes of eighteen Dothideomycetes fungi.</title>
        <authorList>
            <person name="Ohm R.A."/>
            <person name="Feau N."/>
            <person name="Henrissat B."/>
            <person name="Schoch C.L."/>
            <person name="Horwitz B.A."/>
            <person name="Barry K.W."/>
            <person name="Condon B.J."/>
            <person name="Copeland A.C."/>
            <person name="Dhillon B."/>
            <person name="Glaser F."/>
            <person name="Hesse C.N."/>
            <person name="Kosti I."/>
            <person name="LaButti K."/>
            <person name="Lindquist E.A."/>
            <person name="Lucas S."/>
            <person name="Salamov A.A."/>
            <person name="Bradshaw R.E."/>
            <person name="Ciuffetti L."/>
            <person name="Hamelin R.C."/>
            <person name="Kema G.H.J."/>
            <person name="Lawrence C."/>
            <person name="Scott J.A."/>
            <person name="Spatafora J.W."/>
            <person name="Turgeon B.G."/>
            <person name="de Wit P.J.G.M."/>
            <person name="Zhong S."/>
            <person name="Goodwin S.B."/>
            <person name="Grigoriev I.V."/>
        </authorList>
    </citation>
    <scope>NUCLEOTIDE SEQUENCE [LARGE SCALE GENOMIC DNA]</scope>
    <source>
        <strain evidence="3">28A</strain>
    </source>
</reference>
<dbReference type="GeneID" id="19403159"/>
<feature type="compositionally biased region" description="Basic and acidic residues" evidence="1">
    <location>
        <begin position="187"/>
        <end position="197"/>
    </location>
</feature>
<dbReference type="AlphaFoldDB" id="R0KJQ0"/>
<organism evidence="2 3">
    <name type="scientific">Exserohilum turcicum (strain 28A)</name>
    <name type="common">Northern leaf blight fungus</name>
    <name type="synonym">Setosphaeria turcica</name>
    <dbReference type="NCBI Taxonomy" id="671987"/>
    <lineage>
        <taxon>Eukaryota</taxon>
        <taxon>Fungi</taxon>
        <taxon>Dikarya</taxon>
        <taxon>Ascomycota</taxon>
        <taxon>Pezizomycotina</taxon>
        <taxon>Dothideomycetes</taxon>
        <taxon>Pleosporomycetidae</taxon>
        <taxon>Pleosporales</taxon>
        <taxon>Pleosporineae</taxon>
        <taxon>Pleosporaceae</taxon>
        <taxon>Exserohilum</taxon>
    </lineage>
</organism>
<reference evidence="2 3" key="2">
    <citation type="journal article" date="2013" name="PLoS Genet.">
        <title>Comparative genome structure, secondary metabolite, and effector coding capacity across Cochliobolus pathogens.</title>
        <authorList>
            <person name="Condon B.J."/>
            <person name="Leng Y."/>
            <person name="Wu D."/>
            <person name="Bushley K.E."/>
            <person name="Ohm R.A."/>
            <person name="Otillar R."/>
            <person name="Martin J."/>
            <person name="Schackwitz W."/>
            <person name="Grimwood J."/>
            <person name="MohdZainudin N."/>
            <person name="Xue C."/>
            <person name="Wang R."/>
            <person name="Manning V.A."/>
            <person name="Dhillon B."/>
            <person name="Tu Z.J."/>
            <person name="Steffenson B.J."/>
            <person name="Salamov A."/>
            <person name="Sun H."/>
            <person name="Lowry S."/>
            <person name="LaButti K."/>
            <person name="Han J."/>
            <person name="Copeland A."/>
            <person name="Lindquist E."/>
            <person name="Barry K."/>
            <person name="Schmutz J."/>
            <person name="Baker S.E."/>
            <person name="Ciuffetti L.M."/>
            <person name="Grigoriev I.V."/>
            <person name="Zhong S."/>
            <person name="Turgeon B.G."/>
        </authorList>
    </citation>
    <scope>NUCLEOTIDE SEQUENCE [LARGE SCALE GENOMIC DNA]</scope>
    <source>
        <strain evidence="3">28A</strain>
    </source>
</reference>
<proteinExistence type="predicted"/>
<gene>
    <name evidence="2" type="ORF">SETTUDRAFT_27670</name>
</gene>
<keyword evidence="3" id="KW-1185">Reference proteome</keyword>
<evidence type="ECO:0000313" key="2">
    <source>
        <dbReference type="EMBL" id="EOA88217.1"/>
    </source>
</evidence>
<dbReference type="EMBL" id="KB908548">
    <property type="protein sequence ID" value="EOA88217.1"/>
    <property type="molecule type" value="Genomic_DNA"/>
</dbReference>
<feature type="region of interest" description="Disordered" evidence="1">
    <location>
        <begin position="34"/>
        <end position="212"/>
    </location>
</feature>
<dbReference type="RefSeq" id="XP_008024063.1">
    <property type="nucleotide sequence ID" value="XM_008025872.1"/>
</dbReference>
<dbReference type="HOGENOM" id="CLU_1300351_0_0_1"/>
<accession>R0KJQ0</accession>
<evidence type="ECO:0000313" key="3">
    <source>
        <dbReference type="Proteomes" id="UP000016935"/>
    </source>
</evidence>
<dbReference type="OrthoDB" id="3695675at2759"/>